<feature type="domain" description="L,D-transpeptidase scaffold" evidence="1">
    <location>
        <begin position="56"/>
        <end position="176"/>
    </location>
</feature>
<dbReference type="PROSITE" id="PS51257">
    <property type="entry name" value="PROKAR_LIPOPROTEIN"/>
    <property type="match status" value="1"/>
</dbReference>
<dbReference type="InterPro" id="IPR052905">
    <property type="entry name" value="LD-transpeptidase_YkuD-like"/>
</dbReference>
<accession>A0AAC8Z1U1</accession>
<dbReference type="SUPFAM" id="SSF47090">
    <property type="entry name" value="PGBD-like"/>
    <property type="match status" value="1"/>
</dbReference>
<evidence type="ECO:0000313" key="2">
    <source>
        <dbReference type="EMBL" id="AMU90222.1"/>
    </source>
</evidence>
<reference evidence="2 3" key="2">
    <citation type="journal article" date="2016" name="Genome Announc.">
        <title>Complete Genome Sequence of Sphingopyxis macrogoltabida Strain 203N (NBRC 111659), a Polyethylene Glycol Degrader.</title>
        <authorList>
            <person name="Ohtsubo Y."/>
            <person name="Nonoyama S."/>
            <person name="Nagata Y."/>
            <person name="Numata M."/>
            <person name="Tsuchikane K."/>
            <person name="Hosoyama A."/>
            <person name="Yamazoe A."/>
            <person name="Tsuda M."/>
            <person name="Fujita N."/>
            <person name="Kawai F."/>
        </authorList>
    </citation>
    <scope>NUCLEOTIDE SEQUENCE [LARGE SCALE GENOMIC DNA]</scope>
    <source>
        <strain evidence="2 3">203N</strain>
    </source>
</reference>
<dbReference type="Proteomes" id="UP000076088">
    <property type="component" value="Chromosome"/>
</dbReference>
<dbReference type="PANTHER" id="PTHR41533">
    <property type="entry name" value="L,D-TRANSPEPTIDASE HI_1667-RELATED"/>
    <property type="match status" value="1"/>
</dbReference>
<sequence>MPLKLKHIFPVVLVLTAGCSGPEVSKTREPEAQSELSELPPSIPAAELQAEAQDTQVREFYEKADWAAIWSPRAEQALRAALGKRADHGLDRVHFHPELSKLSAPAREIALTSAALMFAGALARGVADPAKLHTIYTHPRPEVDLASGLATAVRAGRVDAWLDSLAPDTPEYRALADTYLQQQKAASQENVAQIASGDLIHPGDRDPRIPQIVTALVEHRYLAMPVTTEASPSQPVDGTLYTVGIVRAVKAFQHDYDIRDDGVIGVDTLSILNCPSSEHSAQLAA</sequence>
<dbReference type="Gene3D" id="1.10.101.10">
    <property type="entry name" value="PGBD-like superfamily/PGBD"/>
    <property type="match status" value="1"/>
</dbReference>
<evidence type="ECO:0000313" key="3">
    <source>
        <dbReference type="Proteomes" id="UP000076088"/>
    </source>
</evidence>
<evidence type="ECO:0000259" key="1">
    <source>
        <dbReference type="Pfam" id="PF20142"/>
    </source>
</evidence>
<dbReference type="EMBL" id="CP013344">
    <property type="protein sequence ID" value="AMU90222.1"/>
    <property type="molecule type" value="Genomic_DNA"/>
</dbReference>
<keyword evidence="3" id="KW-1185">Reference proteome</keyword>
<gene>
    <name evidence="2" type="ORF">ATM17_14400</name>
</gene>
<protein>
    <recommendedName>
        <fullName evidence="1">L,D-transpeptidase scaffold domain-containing protein</fullName>
    </recommendedName>
</protein>
<dbReference type="InterPro" id="IPR045380">
    <property type="entry name" value="LD_TPept_scaffold_dom"/>
</dbReference>
<proteinExistence type="predicted"/>
<dbReference type="InterPro" id="IPR036366">
    <property type="entry name" value="PGBDSf"/>
</dbReference>
<dbReference type="PANTHER" id="PTHR41533:SF2">
    <property type="entry name" value="BLR7131 PROTEIN"/>
    <property type="match status" value="1"/>
</dbReference>
<organism evidence="2 3">
    <name type="scientific">Sphingopyxis macrogoltabida</name>
    <name type="common">Sphingomonas macrogoltabidus</name>
    <dbReference type="NCBI Taxonomy" id="33050"/>
    <lineage>
        <taxon>Bacteria</taxon>
        <taxon>Pseudomonadati</taxon>
        <taxon>Pseudomonadota</taxon>
        <taxon>Alphaproteobacteria</taxon>
        <taxon>Sphingomonadales</taxon>
        <taxon>Sphingomonadaceae</taxon>
        <taxon>Sphingopyxis</taxon>
    </lineage>
</organism>
<reference evidence="3" key="1">
    <citation type="submission" date="2015-11" db="EMBL/GenBank/DDBJ databases">
        <title>Complete genome sequence of a polyethylene-glycol degrader Sphingopyxis macrogoltabida 203N (NBRC 111659).</title>
        <authorList>
            <person name="Yoshiyuki O."/>
            <person name="Shouta N."/>
            <person name="Nagata Y."/>
            <person name="Numata M."/>
            <person name="Tsuchikane K."/>
            <person name="Hosoyama A."/>
            <person name="Yamazoe A."/>
            <person name="Tsuda M."/>
            <person name="Fujita N."/>
            <person name="Kawai F."/>
        </authorList>
    </citation>
    <scope>NUCLEOTIDE SEQUENCE [LARGE SCALE GENOMIC DNA]</scope>
    <source>
        <strain evidence="3">203N</strain>
    </source>
</reference>
<dbReference type="InterPro" id="IPR036365">
    <property type="entry name" value="PGBD-like_sf"/>
</dbReference>
<dbReference type="AlphaFoldDB" id="A0AAC8Z1U1"/>
<dbReference type="Pfam" id="PF20142">
    <property type="entry name" value="Scaffold"/>
    <property type="match status" value="1"/>
</dbReference>
<name>A0AAC8Z1U1_SPHMC</name>